<evidence type="ECO:0000313" key="1">
    <source>
        <dbReference type="EMBL" id="MDQ0110997.1"/>
    </source>
</evidence>
<dbReference type="Proteomes" id="UP001229346">
    <property type="component" value="Unassembled WGS sequence"/>
</dbReference>
<dbReference type="RefSeq" id="WP_307200544.1">
    <property type="nucleotide sequence ID" value="NZ_JAUSSU010000001.1"/>
</dbReference>
<gene>
    <name evidence="1" type="ORF">J2T15_000413</name>
</gene>
<organism evidence="1 2">
    <name type="scientific">Paenibacillus harenae</name>
    <dbReference type="NCBI Taxonomy" id="306543"/>
    <lineage>
        <taxon>Bacteria</taxon>
        <taxon>Bacillati</taxon>
        <taxon>Bacillota</taxon>
        <taxon>Bacilli</taxon>
        <taxon>Bacillales</taxon>
        <taxon>Paenibacillaceae</taxon>
        <taxon>Paenibacillus</taxon>
    </lineage>
</organism>
<keyword evidence="2" id="KW-1185">Reference proteome</keyword>
<evidence type="ECO:0008006" key="3">
    <source>
        <dbReference type="Google" id="ProtNLM"/>
    </source>
</evidence>
<accession>A0ABT9TV83</accession>
<protein>
    <recommendedName>
        <fullName evidence="3">Baseplate assembly protein</fullName>
    </recommendedName>
</protein>
<dbReference type="InterPro" id="IPR011749">
    <property type="entry name" value="CHP02243"/>
</dbReference>
<evidence type="ECO:0000313" key="2">
    <source>
        <dbReference type="Proteomes" id="UP001229346"/>
    </source>
</evidence>
<comment type="caution">
    <text evidence="1">The sequence shown here is derived from an EMBL/GenBank/DDBJ whole genome shotgun (WGS) entry which is preliminary data.</text>
</comment>
<dbReference type="EMBL" id="JAUSSU010000001">
    <property type="protein sequence ID" value="MDQ0110997.1"/>
    <property type="molecule type" value="Genomic_DNA"/>
</dbReference>
<name>A0ABT9TV83_PAEHA</name>
<dbReference type="NCBIfam" id="TIGR02243">
    <property type="entry name" value="putative baseplate assembly protein"/>
    <property type="match status" value="1"/>
</dbReference>
<proteinExistence type="predicted"/>
<reference evidence="1 2" key="1">
    <citation type="submission" date="2023-07" db="EMBL/GenBank/DDBJ databases">
        <title>Sorghum-associated microbial communities from plants grown in Nebraska, USA.</title>
        <authorList>
            <person name="Schachtman D."/>
        </authorList>
    </citation>
    <scope>NUCLEOTIDE SEQUENCE [LARGE SCALE GENOMIC DNA]</scope>
    <source>
        <strain evidence="1 2">CC482</strain>
    </source>
</reference>
<sequence length="758" mass="84611">MLPRLPLDDRSFAEIVQHSRRLIPKRVPEWTDENAHDPGMTFIELFAWLTEMQRYFISRVPDKNRRKFLDLLGVAPADTQSAEAVIQFTNVTAPTILPRGTKLMAEDQMFETDATVKLVPLSLDRIVTRTEREANDVTASNVHADVVYYAFGADAKQSSKLYVSFDRELAPGELVTLNIELMQPGKDTQERHASELLDPLHAAAAITPSSRLSWKVYGYDEQSEAEAWLPLDIVQDETLHLTLSGKITFRAGAPMRTVTVHPSSDRARYWICCTLEESGYEMPPRIRQMMLHTTMAVQRDTLCEVIDLPYNGGDQTSIVSDTYLSVYGKTRVQVQNIDFSWTYWKEEDPLVSKAGGFQQDSKLYTVKRSAGRDYLEVRFGGSEGGVMPEPGQMIRIIASTPKFDQLRMIGRSNGLPGQSFDVYDVPCKKKDAIKLQVGESDASGELRWFDWTRVDDFDHSGPGDRHYVYDPIGRRIYFGNGERGAIPASCREENICLIGCLLGGGERGNVKPGLITEWVNDVQAQYGIKVDNPFYAAGGSEAETLAETLQRAQAELKRTFRAVTDEDYETIARETPGAAVARVQAIPLYKPGLSDYPRERAAGQVSVVVVPYSLSETPTPSAGFLQTVRKHIDSRRLITTEVHVIPPVYIKVTVHAVVVVEPQFIDEGERLVEQLRRLLRPLDGEDGSPGWAFGRAVYKGDIYNVLSGSNGVLFIQDLWLDAEGAHVKKSAGGDLILPPHGLVFSGKHEIELISSTRL</sequence>